<name>A0A1H0MXX8_HALAD</name>
<accession>A0A1H0MXX8</accession>
<dbReference type="RefSeq" id="WP_089652439.1">
    <property type="nucleotide sequence ID" value="NZ_FNIZ01000008.1"/>
</dbReference>
<proteinExistence type="predicted"/>
<evidence type="ECO:0000313" key="3">
    <source>
        <dbReference type="Proteomes" id="UP000198860"/>
    </source>
</evidence>
<gene>
    <name evidence="2" type="ORF">SAMN05421677_108176</name>
</gene>
<reference evidence="3" key="1">
    <citation type="submission" date="2016-10" db="EMBL/GenBank/DDBJ databases">
        <authorList>
            <person name="Varghese N."/>
            <person name="Submissions S."/>
        </authorList>
    </citation>
    <scope>NUCLEOTIDE SEQUENCE [LARGE SCALE GENOMIC DNA]</scope>
    <source>
        <strain evidence="3">CGMCC 1.3703</strain>
    </source>
</reference>
<dbReference type="Pfam" id="PF11068">
    <property type="entry name" value="YlqD"/>
    <property type="match status" value="1"/>
</dbReference>
<organism evidence="2 3">
    <name type="scientific">Halobacillus aidingensis</name>
    <dbReference type="NCBI Taxonomy" id="240303"/>
    <lineage>
        <taxon>Bacteria</taxon>
        <taxon>Bacillati</taxon>
        <taxon>Bacillota</taxon>
        <taxon>Bacilli</taxon>
        <taxon>Bacillales</taxon>
        <taxon>Bacillaceae</taxon>
        <taxon>Halobacillus</taxon>
    </lineage>
</organism>
<dbReference type="STRING" id="240303.SAMN05421677_108176"/>
<sequence length="128" mass="15468">MQIIRTVPVKQILTETSRAQIKEKFDERYQRLDRECRQLSFEQKKLERKPGVSRQEVERRFSKEIGRRKDQLKWLEYQRKQLDILPDGSELETDEVQALIEVKEGDQWEEVIQDRQIVVEDGKVIRAR</sequence>
<dbReference type="Proteomes" id="UP000198860">
    <property type="component" value="Unassembled WGS sequence"/>
</dbReference>
<keyword evidence="1" id="KW-0175">Coiled coil</keyword>
<feature type="coiled-coil region" evidence="1">
    <location>
        <begin position="22"/>
        <end position="49"/>
    </location>
</feature>
<evidence type="ECO:0000256" key="1">
    <source>
        <dbReference type="SAM" id="Coils"/>
    </source>
</evidence>
<keyword evidence="3" id="KW-1185">Reference proteome</keyword>
<dbReference type="AlphaFoldDB" id="A0A1H0MXX8"/>
<protein>
    <submittedName>
        <fullName evidence="2">YlqD protein</fullName>
    </submittedName>
</protein>
<dbReference type="InterPro" id="IPR021297">
    <property type="entry name" value="YlqD"/>
</dbReference>
<evidence type="ECO:0000313" key="2">
    <source>
        <dbReference type="EMBL" id="SDO85319.1"/>
    </source>
</evidence>
<dbReference type="OrthoDB" id="2375961at2"/>
<dbReference type="EMBL" id="FNIZ01000008">
    <property type="protein sequence ID" value="SDO85319.1"/>
    <property type="molecule type" value="Genomic_DNA"/>
</dbReference>
<dbReference type="Gene3D" id="6.10.140.1110">
    <property type="match status" value="1"/>
</dbReference>